<protein>
    <recommendedName>
        <fullName evidence="5">Endonuclease/exonuclease/phosphatase domain-containing protein</fullName>
    </recommendedName>
</protein>
<comment type="caution">
    <text evidence="3">The sequence shown here is derived from an EMBL/GenBank/DDBJ whole genome shotgun (WGS) entry which is preliminary data.</text>
</comment>
<dbReference type="PaxDb" id="67767-A0A0J7JX20"/>
<dbReference type="Gene3D" id="3.60.10.10">
    <property type="entry name" value="Endonuclease/exonuclease/phosphatase"/>
    <property type="match status" value="1"/>
</dbReference>
<evidence type="ECO:0000313" key="3">
    <source>
        <dbReference type="EMBL" id="KMQ82614.1"/>
    </source>
</evidence>
<evidence type="ECO:0008006" key="5">
    <source>
        <dbReference type="Google" id="ProtNLM"/>
    </source>
</evidence>
<dbReference type="STRING" id="67767.A0A0J7JX20"/>
<feature type="region of interest" description="Disordered" evidence="2">
    <location>
        <begin position="15"/>
        <end position="34"/>
    </location>
</feature>
<feature type="region of interest" description="Disordered" evidence="2">
    <location>
        <begin position="294"/>
        <end position="326"/>
    </location>
</feature>
<dbReference type="EMBL" id="LBMM01024121">
    <property type="protein sequence ID" value="KMQ82614.1"/>
    <property type="molecule type" value="Genomic_DNA"/>
</dbReference>
<evidence type="ECO:0000313" key="4">
    <source>
        <dbReference type="Proteomes" id="UP000036403"/>
    </source>
</evidence>
<feature type="compositionally biased region" description="Acidic residues" evidence="2">
    <location>
        <begin position="299"/>
        <end position="308"/>
    </location>
</feature>
<reference evidence="3 4" key="1">
    <citation type="submission" date="2015-04" db="EMBL/GenBank/DDBJ databases">
        <title>Lasius niger genome sequencing.</title>
        <authorList>
            <person name="Konorov E.A."/>
            <person name="Nikitin M.A."/>
            <person name="Kirill M.V."/>
            <person name="Chang P."/>
        </authorList>
    </citation>
    <scope>NUCLEOTIDE SEQUENCE [LARGE SCALE GENOMIC DNA]</scope>
    <source>
        <tissue evidence="3">Whole</tissue>
    </source>
</reference>
<gene>
    <name evidence="3" type="ORF">RF55_22371</name>
</gene>
<dbReference type="InterPro" id="IPR036691">
    <property type="entry name" value="Endo/exonu/phosph_ase_sf"/>
</dbReference>
<feature type="coiled-coil region" evidence="1">
    <location>
        <begin position="215"/>
        <end position="247"/>
    </location>
</feature>
<feature type="compositionally biased region" description="Basic and acidic residues" evidence="2">
    <location>
        <begin position="309"/>
        <end position="326"/>
    </location>
</feature>
<keyword evidence="4" id="KW-1185">Reference proteome</keyword>
<proteinExistence type="predicted"/>
<sequence length="326" mass="39400">MLCIGGDFNARIGKEGKRYEESEEKERWRNSRDKEVNREGKELLSLIEDRGWEVGNGNLRGDERGEFTYTGGRGDSVIDYVIVNQGAWDRIEKLTVGKRVESDHQPLEVEVRGEFRRETGRAQEGIKDIVQWNEESIEKYKKKEREITIEGKKVEEMWKSLKAGIEECIVRKRIRVRRKKIGEKDWWDAECKRREKQVKKAYSRWREKKEEKGRYQLLRREFRELCRRKEEERKEKLEEEVRNCRTETQIWKIINKERKRVILSQENINMGEWKNYFQLLLEGNEKDNREVAEKRNLDGDQEEELRDDEIEKQIKKDEKEESGRSR</sequence>
<evidence type="ECO:0000256" key="1">
    <source>
        <dbReference type="SAM" id="Coils"/>
    </source>
</evidence>
<dbReference type="SUPFAM" id="SSF56219">
    <property type="entry name" value="DNase I-like"/>
    <property type="match status" value="1"/>
</dbReference>
<accession>A0A0J7JX20</accession>
<dbReference type="AlphaFoldDB" id="A0A0J7JX20"/>
<evidence type="ECO:0000256" key="2">
    <source>
        <dbReference type="SAM" id="MobiDB-lite"/>
    </source>
</evidence>
<dbReference type="OrthoDB" id="7548126at2759"/>
<keyword evidence="1" id="KW-0175">Coiled coil</keyword>
<organism evidence="3 4">
    <name type="scientific">Lasius niger</name>
    <name type="common">Black garden ant</name>
    <dbReference type="NCBI Taxonomy" id="67767"/>
    <lineage>
        <taxon>Eukaryota</taxon>
        <taxon>Metazoa</taxon>
        <taxon>Ecdysozoa</taxon>
        <taxon>Arthropoda</taxon>
        <taxon>Hexapoda</taxon>
        <taxon>Insecta</taxon>
        <taxon>Pterygota</taxon>
        <taxon>Neoptera</taxon>
        <taxon>Endopterygota</taxon>
        <taxon>Hymenoptera</taxon>
        <taxon>Apocrita</taxon>
        <taxon>Aculeata</taxon>
        <taxon>Formicoidea</taxon>
        <taxon>Formicidae</taxon>
        <taxon>Formicinae</taxon>
        <taxon>Lasius</taxon>
        <taxon>Lasius</taxon>
    </lineage>
</organism>
<dbReference type="Proteomes" id="UP000036403">
    <property type="component" value="Unassembled WGS sequence"/>
</dbReference>
<name>A0A0J7JX20_LASNI</name>